<comment type="caution">
    <text evidence="1">The sequence shown here is derived from an EMBL/GenBank/DDBJ whole genome shotgun (WGS) entry which is preliminary data.</text>
</comment>
<sequence length="37" mass="4207">MLDKDDVLTVEKINGYSIEICTFISKLYGKINKRSNG</sequence>
<name>A0ABU0TLI6_9FLAO</name>
<protein>
    <submittedName>
        <fullName evidence="1">Uncharacterized protein</fullName>
    </submittedName>
</protein>
<evidence type="ECO:0000313" key="1">
    <source>
        <dbReference type="EMBL" id="MDQ1097851.1"/>
    </source>
</evidence>
<proteinExistence type="predicted"/>
<keyword evidence="2" id="KW-1185">Reference proteome</keyword>
<dbReference type="Proteomes" id="UP001225072">
    <property type="component" value="Unassembled WGS sequence"/>
</dbReference>
<dbReference type="EMBL" id="JAUTAL010000001">
    <property type="protein sequence ID" value="MDQ1097851.1"/>
    <property type="molecule type" value="Genomic_DNA"/>
</dbReference>
<gene>
    <name evidence="1" type="ORF">QE404_002998</name>
</gene>
<accession>A0ABU0TLI6</accession>
<reference evidence="1 2" key="1">
    <citation type="submission" date="2023-07" db="EMBL/GenBank/DDBJ databases">
        <title>Functional and genomic diversity of the sorghum phyllosphere microbiome.</title>
        <authorList>
            <person name="Shade A."/>
        </authorList>
    </citation>
    <scope>NUCLEOTIDE SEQUENCE [LARGE SCALE GENOMIC DNA]</scope>
    <source>
        <strain evidence="1 2">SORGH_AS_1064</strain>
    </source>
</reference>
<organism evidence="1 2">
    <name type="scientific">Chryseobacterium camelliae</name>
    <dbReference type="NCBI Taxonomy" id="1265445"/>
    <lineage>
        <taxon>Bacteria</taxon>
        <taxon>Pseudomonadati</taxon>
        <taxon>Bacteroidota</taxon>
        <taxon>Flavobacteriia</taxon>
        <taxon>Flavobacteriales</taxon>
        <taxon>Weeksellaceae</taxon>
        <taxon>Chryseobacterium group</taxon>
        <taxon>Chryseobacterium</taxon>
    </lineage>
</organism>
<evidence type="ECO:0000313" key="2">
    <source>
        <dbReference type="Proteomes" id="UP001225072"/>
    </source>
</evidence>